<feature type="transmembrane region" description="Helical" evidence="1">
    <location>
        <begin position="25"/>
        <end position="43"/>
    </location>
</feature>
<name>A0ABW5Q929_9BACI</name>
<keyword evidence="1" id="KW-0472">Membrane</keyword>
<evidence type="ECO:0000313" key="3">
    <source>
        <dbReference type="Proteomes" id="UP001597452"/>
    </source>
</evidence>
<proteinExistence type="predicted"/>
<evidence type="ECO:0000313" key="2">
    <source>
        <dbReference type="EMBL" id="MFD2638435.1"/>
    </source>
</evidence>
<accession>A0ABW5Q929</accession>
<keyword evidence="1" id="KW-1133">Transmembrane helix</keyword>
<comment type="caution">
    <text evidence="2">The sequence shown here is derived from an EMBL/GenBank/DDBJ whole genome shotgun (WGS) entry which is preliminary data.</text>
</comment>
<dbReference type="RefSeq" id="WP_279401168.1">
    <property type="nucleotide sequence ID" value="NZ_JBHUMZ010000016.1"/>
</dbReference>
<sequence length="44" mass="4814">MTEDKNKAEKIGDDLEQIGKGCQQIGCALTILITIPVIIILFLL</sequence>
<keyword evidence="3" id="KW-1185">Reference proteome</keyword>
<organism evidence="2 3">
    <name type="scientific">Piscibacillus salipiscarius</name>
    <dbReference type="NCBI Taxonomy" id="299480"/>
    <lineage>
        <taxon>Bacteria</taxon>
        <taxon>Bacillati</taxon>
        <taxon>Bacillota</taxon>
        <taxon>Bacilli</taxon>
        <taxon>Bacillales</taxon>
        <taxon>Bacillaceae</taxon>
        <taxon>Piscibacillus</taxon>
    </lineage>
</organism>
<evidence type="ECO:0000256" key="1">
    <source>
        <dbReference type="SAM" id="Phobius"/>
    </source>
</evidence>
<keyword evidence="1" id="KW-0812">Transmembrane</keyword>
<reference evidence="3" key="1">
    <citation type="journal article" date="2019" name="Int. J. Syst. Evol. Microbiol.">
        <title>The Global Catalogue of Microorganisms (GCM) 10K type strain sequencing project: providing services to taxonomists for standard genome sequencing and annotation.</title>
        <authorList>
            <consortium name="The Broad Institute Genomics Platform"/>
            <consortium name="The Broad Institute Genome Sequencing Center for Infectious Disease"/>
            <person name="Wu L."/>
            <person name="Ma J."/>
        </authorList>
    </citation>
    <scope>NUCLEOTIDE SEQUENCE [LARGE SCALE GENOMIC DNA]</scope>
    <source>
        <strain evidence="3">TISTR 1571</strain>
    </source>
</reference>
<protein>
    <submittedName>
        <fullName evidence="2">Uncharacterized protein</fullName>
    </submittedName>
</protein>
<dbReference type="Proteomes" id="UP001597452">
    <property type="component" value="Unassembled WGS sequence"/>
</dbReference>
<gene>
    <name evidence="2" type="ORF">ACFSW4_06130</name>
</gene>
<dbReference type="EMBL" id="JBHUMZ010000016">
    <property type="protein sequence ID" value="MFD2638435.1"/>
    <property type="molecule type" value="Genomic_DNA"/>
</dbReference>